<evidence type="ECO:0000259" key="8">
    <source>
        <dbReference type="PROSITE" id="PS51703"/>
    </source>
</evidence>
<feature type="non-terminal residue" evidence="9">
    <location>
        <position position="1"/>
    </location>
</feature>
<feature type="domain" description="DZF" evidence="8">
    <location>
        <begin position="20"/>
        <end position="366"/>
    </location>
</feature>
<keyword evidence="4" id="KW-0010">Activator</keyword>
<evidence type="ECO:0000256" key="4">
    <source>
        <dbReference type="ARBA" id="ARBA00023159"/>
    </source>
</evidence>
<dbReference type="InterPro" id="IPR049401">
    <property type="entry name" value="DZF_dom_N"/>
</dbReference>
<dbReference type="PANTHER" id="PTHR46447:SF1">
    <property type="entry name" value="INTERLEUKIN ENHANCER-BINDING FACTOR 2"/>
    <property type="match status" value="1"/>
</dbReference>
<dbReference type="InterPro" id="IPR052134">
    <property type="entry name" value="ILF2"/>
</dbReference>
<dbReference type="Proteomes" id="UP001608902">
    <property type="component" value="Unassembled WGS sequence"/>
</dbReference>
<dbReference type="SUPFAM" id="SSF81301">
    <property type="entry name" value="Nucleotidyltransferase"/>
    <property type="match status" value="1"/>
</dbReference>
<accession>A0ABD6ESA3</accession>
<dbReference type="Gene3D" id="3.30.460.10">
    <property type="entry name" value="Beta Polymerase, domain 2"/>
    <property type="match status" value="1"/>
</dbReference>
<comment type="caution">
    <text evidence="9">The sequence shown here is derived from an EMBL/GenBank/DDBJ whole genome shotgun (WGS) entry which is preliminary data.</text>
</comment>
<dbReference type="InterPro" id="IPR043519">
    <property type="entry name" value="NT_sf"/>
</dbReference>
<dbReference type="InterPro" id="IPR049402">
    <property type="entry name" value="DZF_dom_C"/>
</dbReference>
<keyword evidence="10" id="KW-1185">Reference proteome</keyword>
<evidence type="ECO:0000313" key="10">
    <source>
        <dbReference type="Proteomes" id="UP001608902"/>
    </source>
</evidence>
<dbReference type="Gene3D" id="1.10.1410.40">
    <property type="match status" value="1"/>
</dbReference>
<keyword evidence="6" id="KW-0539">Nucleus</keyword>
<feature type="region of interest" description="Disordered" evidence="7">
    <location>
        <begin position="352"/>
        <end position="393"/>
    </location>
</feature>
<feature type="compositionally biased region" description="Basic and acidic residues" evidence="7">
    <location>
        <begin position="356"/>
        <end position="373"/>
    </location>
</feature>
<evidence type="ECO:0000256" key="2">
    <source>
        <dbReference type="ARBA" id="ARBA00023015"/>
    </source>
</evidence>
<dbReference type="PROSITE" id="PS50152">
    <property type="entry name" value="25A_SYNTH_3"/>
    <property type="match status" value="1"/>
</dbReference>
<dbReference type="Pfam" id="PF07528">
    <property type="entry name" value="DZF_N"/>
    <property type="match status" value="1"/>
</dbReference>
<dbReference type="InterPro" id="IPR006561">
    <property type="entry name" value="DZF_dom"/>
</dbReference>
<keyword evidence="2" id="KW-0805">Transcription regulation</keyword>
<dbReference type="GO" id="GO:0005634">
    <property type="term" value="C:nucleus"/>
    <property type="evidence" value="ECO:0007669"/>
    <property type="project" value="UniProtKB-SubCell"/>
</dbReference>
<evidence type="ECO:0000313" key="9">
    <source>
        <dbReference type="EMBL" id="MFH4982698.1"/>
    </source>
</evidence>
<dbReference type="PANTHER" id="PTHR46447">
    <property type="entry name" value="INTERLEUKIN ENHANCER-BINDING FACTOR"/>
    <property type="match status" value="1"/>
</dbReference>
<evidence type="ECO:0000256" key="7">
    <source>
        <dbReference type="SAM" id="MobiDB-lite"/>
    </source>
</evidence>
<keyword evidence="3" id="KW-0238">DNA-binding</keyword>
<evidence type="ECO:0000256" key="6">
    <source>
        <dbReference type="ARBA" id="ARBA00023242"/>
    </source>
</evidence>
<evidence type="ECO:0000256" key="1">
    <source>
        <dbReference type="ARBA" id="ARBA00004123"/>
    </source>
</evidence>
<organism evidence="9 10">
    <name type="scientific">Gnathostoma spinigerum</name>
    <dbReference type="NCBI Taxonomy" id="75299"/>
    <lineage>
        <taxon>Eukaryota</taxon>
        <taxon>Metazoa</taxon>
        <taxon>Ecdysozoa</taxon>
        <taxon>Nematoda</taxon>
        <taxon>Chromadorea</taxon>
        <taxon>Rhabditida</taxon>
        <taxon>Spirurina</taxon>
        <taxon>Gnathostomatomorpha</taxon>
        <taxon>Gnathostomatoidea</taxon>
        <taxon>Gnathostomatidae</taxon>
        <taxon>Gnathostoma</taxon>
    </lineage>
</organism>
<dbReference type="PROSITE" id="PS51703">
    <property type="entry name" value="DZF"/>
    <property type="match status" value="1"/>
</dbReference>
<evidence type="ECO:0000256" key="3">
    <source>
        <dbReference type="ARBA" id="ARBA00023125"/>
    </source>
</evidence>
<reference evidence="9 10" key="1">
    <citation type="submission" date="2024-08" db="EMBL/GenBank/DDBJ databases">
        <title>Gnathostoma spinigerum genome.</title>
        <authorList>
            <person name="Gonzalez-Bertolin B."/>
            <person name="Monzon S."/>
            <person name="Zaballos A."/>
            <person name="Jimenez P."/>
            <person name="Dekumyoy P."/>
            <person name="Varona S."/>
            <person name="Cuesta I."/>
            <person name="Sumanam S."/>
            <person name="Adisakwattana P."/>
            <person name="Gasser R.B."/>
            <person name="Hernandez-Gonzalez A."/>
            <person name="Young N.D."/>
            <person name="Perteguer M.J."/>
        </authorList>
    </citation>
    <scope>NUCLEOTIDE SEQUENCE [LARGE SCALE GENOMIC DNA]</scope>
    <source>
        <strain evidence="9">AL3</strain>
        <tissue evidence="9">Liver</tissue>
    </source>
</reference>
<dbReference type="EMBL" id="JBGFUD010009881">
    <property type="protein sequence ID" value="MFH4982698.1"/>
    <property type="molecule type" value="Genomic_DNA"/>
</dbReference>
<dbReference type="SMART" id="SM00572">
    <property type="entry name" value="DZF"/>
    <property type="match status" value="1"/>
</dbReference>
<comment type="subcellular location">
    <subcellularLocation>
        <location evidence="1">Nucleus</location>
    </subcellularLocation>
</comment>
<evidence type="ECO:0000256" key="5">
    <source>
        <dbReference type="ARBA" id="ARBA00023163"/>
    </source>
</evidence>
<feature type="compositionally biased region" description="Polar residues" evidence="7">
    <location>
        <begin position="381"/>
        <end position="393"/>
    </location>
</feature>
<name>A0ABD6ESA3_9BILA</name>
<dbReference type="GO" id="GO:0003677">
    <property type="term" value="F:DNA binding"/>
    <property type="evidence" value="ECO:0007669"/>
    <property type="project" value="UniProtKB-KW"/>
</dbReference>
<proteinExistence type="predicted"/>
<sequence length="393" mass="43568">PLMPPFQTNRFSNGPVFASRPAPFDLTLCEANFPRLKDFDDSELSQALLKRHQDITPAPSEQMSVQSLVRKVKSALEKLMLKPAILPSALVEEYREVGSYRKDTMLAGHTTADIVVVLRSLPTVEAVSALGQKIIDELKAGDKDVYACVPRNFGCEIAGAKAVVRLLITTIPSNARFLEPDLHLKEELMISHMQALDHIGWFDANANTSTIKMLIRLVKDIRKRYEPFSALNMWMIDLIVHHAVTTTASRQPLPLNLAFRRFFQLLAAGLLLPFSPALPDPCESTRRIHQCLTFEQMDNLCNASQTLLRIICHGGYKHVIGVETCKTGLITDTTYWGDVVVTPLELAYNAEAAESGSEKTKHKDKGKNNESSKKSPVTGKAVTTESDSVSNIT</sequence>
<keyword evidence="5" id="KW-0804">Transcription</keyword>
<dbReference type="AlphaFoldDB" id="A0ABD6ESA3"/>
<dbReference type="Pfam" id="PF20965">
    <property type="entry name" value="DZF_C"/>
    <property type="match status" value="1"/>
</dbReference>
<protein>
    <recommendedName>
        <fullName evidence="8">DZF domain-containing protein</fullName>
    </recommendedName>
</protein>
<gene>
    <name evidence="9" type="ORF">AB6A40_009407</name>
</gene>